<evidence type="ECO:0000256" key="15">
    <source>
        <dbReference type="ARBA" id="ARBA00023201"/>
    </source>
</evidence>
<evidence type="ECO:0000256" key="13">
    <source>
        <dbReference type="ARBA" id="ARBA00023075"/>
    </source>
</evidence>
<evidence type="ECO:0000256" key="7">
    <source>
        <dbReference type="ARBA" id="ARBA00022692"/>
    </source>
</evidence>
<evidence type="ECO:0000256" key="9">
    <source>
        <dbReference type="ARBA" id="ARBA00022989"/>
    </source>
</evidence>
<keyword evidence="2" id="KW-1003">Cell membrane</keyword>
<evidence type="ECO:0000256" key="16">
    <source>
        <dbReference type="SAM" id="Phobius"/>
    </source>
</evidence>
<evidence type="ECO:0000256" key="2">
    <source>
        <dbReference type="ARBA" id="ARBA00022475"/>
    </source>
</evidence>
<evidence type="ECO:0000256" key="12">
    <source>
        <dbReference type="ARBA" id="ARBA00023065"/>
    </source>
</evidence>
<keyword evidence="6" id="KW-0288">FMN</keyword>
<dbReference type="SMART" id="SM00900">
    <property type="entry name" value="FMN_bind"/>
    <property type="match status" value="1"/>
</dbReference>
<keyword evidence="15" id="KW-0739">Sodium transport</keyword>
<feature type="transmembrane region" description="Helical" evidence="16">
    <location>
        <begin position="7"/>
        <end position="28"/>
    </location>
</feature>
<evidence type="ECO:0000256" key="10">
    <source>
        <dbReference type="ARBA" id="ARBA00023027"/>
    </source>
</evidence>
<keyword evidence="1" id="KW-0813">Transport</keyword>
<dbReference type="InterPro" id="IPR007329">
    <property type="entry name" value="FMN-bd"/>
</dbReference>
<evidence type="ECO:0000259" key="17">
    <source>
        <dbReference type="SMART" id="SM00900"/>
    </source>
</evidence>
<gene>
    <name evidence="18" type="ORF">G4Z02_06755</name>
</gene>
<protein>
    <submittedName>
        <fullName evidence="18">FMN-binding protein</fullName>
    </submittedName>
</protein>
<dbReference type="GO" id="GO:0010181">
    <property type="term" value="F:FMN binding"/>
    <property type="evidence" value="ECO:0007669"/>
    <property type="project" value="InterPro"/>
</dbReference>
<keyword evidence="7 16" id="KW-0812">Transmembrane</keyword>
<keyword evidence="10" id="KW-0520">NAD</keyword>
<dbReference type="GO" id="GO:0016020">
    <property type="term" value="C:membrane"/>
    <property type="evidence" value="ECO:0007669"/>
    <property type="project" value="InterPro"/>
</dbReference>
<keyword evidence="8" id="KW-1278">Translocase</keyword>
<evidence type="ECO:0000256" key="8">
    <source>
        <dbReference type="ARBA" id="ARBA00022967"/>
    </source>
</evidence>
<evidence type="ECO:0000256" key="6">
    <source>
        <dbReference type="ARBA" id="ARBA00022643"/>
    </source>
</evidence>
<keyword evidence="4" id="KW-0597">Phosphoprotein</keyword>
<keyword evidence="12" id="KW-0406">Ion transport</keyword>
<dbReference type="RefSeq" id="WP_258877253.1">
    <property type="nucleotide sequence ID" value="NZ_CP048914.1"/>
</dbReference>
<evidence type="ECO:0000313" key="18">
    <source>
        <dbReference type="EMBL" id="QMS85459.1"/>
    </source>
</evidence>
<sequence>MSEQVKTILFILILGVFTSVILLGMDLITEERIIENEEALKEAAILDGFEISYSPSSINETFTEHVTIEEINEYTFYTDTDTGRISFYFEGSGLWGPITGILTLESDFETIAHISVLAQEETPGLGGVVGSREYLDMFVEKEMEISIVKTTQPLTNSQVDSITGATRTSDLFEIVLNENYREYLAVWQANQE</sequence>
<dbReference type="KEGG" id="xcl:G4Z02_06755"/>
<reference evidence="18 19" key="1">
    <citation type="submission" date="2020-02" db="EMBL/GenBank/DDBJ databases">
        <authorList>
            <person name="Zheng R.K."/>
            <person name="Sun C.M."/>
        </authorList>
    </citation>
    <scope>NUCLEOTIDE SEQUENCE [LARGE SCALE GENOMIC DNA]</scope>
    <source>
        <strain evidence="19">zrk13</strain>
    </source>
</reference>
<dbReference type="GO" id="GO:0006814">
    <property type="term" value="P:sodium ion transport"/>
    <property type="evidence" value="ECO:0007669"/>
    <property type="project" value="UniProtKB-KW"/>
</dbReference>
<evidence type="ECO:0000313" key="19">
    <source>
        <dbReference type="Proteomes" id="UP000514720"/>
    </source>
</evidence>
<organism evidence="18 19">
    <name type="scientific">Candidatus Xianfuyuplasma coldseepsis</name>
    <dbReference type="NCBI Taxonomy" id="2782163"/>
    <lineage>
        <taxon>Bacteria</taxon>
        <taxon>Bacillati</taxon>
        <taxon>Mycoplasmatota</taxon>
        <taxon>Mollicutes</taxon>
        <taxon>Candidatus Izemoplasmatales</taxon>
        <taxon>Candidatus Izemoplasmataceae</taxon>
        <taxon>Candidatus Xianfuyuplasma</taxon>
    </lineage>
</organism>
<accession>A0A7L7KSS3</accession>
<keyword evidence="5" id="KW-0285">Flavoprotein</keyword>
<name>A0A7L7KSS3_9MOLU</name>
<dbReference type="GO" id="GO:0016655">
    <property type="term" value="F:oxidoreductase activity, acting on NAD(P)H, quinone or similar compound as acceptor"/>
    <property type="evidence" value="ECO:0007669"/>
    <property type="project" value="InterPro"/>
</dbReference>
<dbReference type="PANTHER" id="PTHR37838">
    <property type="entry name" value="NA(+)-TRANSLOCATING NADH-QUINONE REDUCTASE SUBUNIT C"/>
    <property type="match status" value="1"/>
</dbReference>
<evidence type="ECO:0000256" key="4">
    <source>
        <dbReference type="ARBA" id="ARBA00022553"/>
    </source>
</evidence>
<keyword evidence="11" id="KW-0915">Sodium</keyword>
<dbReference type="AlphaFoldDB" id="A0A7L7KSS3"/>
<evidence type="ECO:0000256" key="5">
    <source>
        <dbReference type="ARBA" id="ARBA00022630"/>
    </source>
</evidence>
<dbReference type="Pfam" id="PF04205">
    <property type="entry name" value="FMN_bind"/>
    <property type="match status" value="1"/>
</dbReference>
<keyword evidence="14 16" id="KW-0472">Membrane</keyword>
<evidence type="ECO:0000256" key="11">
    <source>
        <dbReference type="ARBA" id="ARBA00023053"/>
    </source>
</evidence>
<dbReference type="Proteomes" id="UP000514720">
    <property type="component" value="Chromosome"/>
</dbReference>
<evidence type="ECO:0000256" key="14">
    <source>
        <dbReference type="ARBA" id="ARBA00023136"/>
    </source>
</evidence>
<keyword evidence="9 16" id="KW-1133">Transmembrane helix</keyword>
<evidence type="ECO:0000256" key="3">
    <source>
        <dbReference type="ARBA" id="ARBA00022519"/>
    </source>
</evidence>
<feature type="domain" description="FMN-binding" evidence="17">
    <location>
        <begin position="93"/>
        <end position="183"/>
    </location>
</feature>
<evidence type="ECO:0000256" key="1">
    <source>
        <dbReference type="ARBA" id="ARBA00022448"/>
    </source>
</evidence>
<proteinExistence type="predicted"/>
<keyword evidence="19" id="KW-1185">Reference proteome</keyword>
<dbReference type="EMBL" id="CP048914">
    <property type="protein sequence ID" value="QMS85459.1"/>
    <property type="molecule type" value="Genomic_DNA"/>
</dbReference>
<keyword evidence="13" id="KW-0830">Ubiquinone</keyword>
<dbReference type="PANTHER" id="PTHR37838:SF1">
    <property type="entry name" value="NA(+)-TRANSLOCATING NADH-QUINONE REDUCTASE SUBUNIT C"/>
    <property type="match status" value="1"/>
</dbReference>
<dbReference type="InterPro" id="IPR010204">
    <property type="entry name" value="NqrC"/>
</dbReference>
<keyword evidence="3" id="KW-0997">Cell inner membrane</keyword>